<keyword evidence="3 6" id="KW-1133">Transmembrane helix</keyword>
<evidence type="ECO:0000256" key="4">
    <source>
        <dbReference type="ARBA" id="ARBA00023136"/>
    </source>
</evidence>
<feature type="compositionally biased region" description="Basic and acidic residues" evidence="5">
    <location>
        <begin position="193"/>
        <end position="202"/>
    </location>
</feature>
<dbReference type="EMBL" id="BNBA01000006">
    <property type="protein sequence ID" value="GHH50185.1"/>
    <property type="molecule type" value="Genomic_DNA"/>
</dbReference>
<feature type="transmembrane region" description="Helical" evidence="6">
    <location>
        <begin position="31"/>
        <end position="50"/>
    </location>
</feature>
<dbReference type="InterPro" id="IPR003825">
    <property type="entry name" value="Colicin-V_CvpA"/>
</dbReference>
<dbReference type="GO" id="GO:0009403">
    <property type="term" value="P:toxin biosynthetic process"/>
    <property type="evidence" value="ECO:0007669"/>
    <property type="project" value="InterPro"/>
</dbReference>
<evidence type="ECO:0000256" key="3">
    <source>
        <dbReference type="ARBA" id="ARBA00022989"/>
    </source>
</evidence>
<gene>
    <name evidence="7" type="primary">cvpA</name>
    <name evidence="7" type="ORF">GCM10009090_10680</name>
</gene>
<comment type="caution">
    <text evidence="7">The sequence shown here is derived from an EMBL/GenBank/DDBJ whole genome shotgun (WGS) entry which is preliminary data.</text>
</comment>
<proteinExistence type="predicted"/>
<keyword evidence="8" id="KW-1185">Reference proteome</keyword>
<evidence type="ECO:0000256" key="2">
    <source>
        <dbReference type="ARBA" id="ARBA00022692"/>
    </source>
</evidence>
<sequence length="238" mass="24773">MIDLLLLALIGLSALLGLFRGFVGIVVGTASWLLAGWATFQFGAAAGRWLAGGAHPSATESLGGYALVFVGVLVAVALVGMAIRAGVDAVRLNGTDRMLGFLLGLVRGAFFACVLVLLLGFTPLAHEPAWRESRVLPLLLPGAKWMRAQLPDWSVQDVDLGKLPVAGDNGVLDKALSVSSMQETVVRALGRTPDADGAHEGDPAQALPSNIDPAQDRAGENGSPRAESHGQARPPSQQ</sequence>
<name>A0A919F660_9XANT</name>
<dbReference type="Proteomes" id="UP000623958">
    <property type="component" value="Unassembled WGS sequence"/>
</dbReference>
<dbReference type="PANTHER" id="PTHR36926">
    <property type="entry name" value="COLICIN V PRODUCTION PROTEIN"/>
    <property type="match status" value="1"/>
</dbReference>
<keyword evidence="2 6" id="KW-0812">Transmembrane</keyword>
<dbReference type="GO" id="GO:0016020">
    <property type="term" value="C:membrane"/>
    <property type="evidence" value="ECO:0007669"/>
    <property type="project" value="UniProtKB-SubCell"/>
</dbReference>
<feature type="region of interest" description="Disordered" evidence="5">
    <location>
        <begin position="192"/>
        <end position="238"/>
    </location>
</feature>
<reference evidence="7" key="2">
    <citation type="submission" date="2020-09" db="EMBL/GenBank/DDBJ databases">
        <authorList>
            <person name="Sun Q."/>
            <person name="Ohkuma M."/>
        </authorList>
    </citation>
    <scope>NUCLEOTIDE SEQUENCE</scope>
    <source>
        <strain evidence="7">JCM 13306</strain>
    </source>
</reference>
<accession>A0A919F660</accession>
<keyword evidence="4 6" id="KW-0472">Membrane</keyword>
<evidence type="ECO:0000256" key="6">
    <source>
        <dbReference type="SAM" id="Phobius"/>
    </source>
</evidence>
<evidence type="ECO:0000313" key="7">
    <source>
        <dbReference type="EMBL" id="GHH50185.1"/>
    </source>
</evidence>
<dbReference type="Pfam" id="PF02674">
    <property type="entry name" value="Colicin_V"/>
    <property type="match status" value="1"/>
</dbReference>
<dbReference type="InterPro" id="IPR052719">
    <property type="entry name" value="CvpA-like"/>
</dbReference>
<comment type="subcellular location">
    <subcellularLocation>
        <location evidence="1">Membrane</location>
        <topology evidence="1">Multi-pass membrane protein</topology>
    </subcellularLocation>
</comment>
<protein>
    <submittedName>
        <fullName evidence="7">Colicin V biosynthesis protein</fullName>
    </submittedName>
</protein>
<organism evidence="7 8">
    <name type="scientific">Xanthomonas boreopolis</name>
    <dbReference type="NCBI Taxonomy" id="86183"/>
    <lineage>
        <taxon>Bacteria</taxon>
        <taxon>Pseudomonadati</taxon>
        <taxon>Pseudomonadota</taxon>
        <taxon>Gammaproteobacteria</taxon>
        <taxon>Lysobacterales</taxon>
        <taxon>Lysobacteraceae</taxon>
        <taxon>Xanthomonas</taxon>
    </lineage>
</organism>
<dbReference type="RefSeq" id="WP_434026224.1">
    <property type="nucleotide sequence ID" value="NZ_BNBA01000006.1"/>
</dbReference>
<evidence type="ECO:0000256" key="1">
    <source>
        <dbReference type="ARBA" id="ARBA00004141"/>
    </source>
</evidence>
<feature type="transmembrane region" description="Helical" evidence="6">
    <location>
        <begin position="62"/>
        <end position="87"/>
    </location>
</feature>
<feature type="transmembrane region" description="Helical" evidence="6">
    <location>
        <begin position="99"/>
        <end position="121"/>
    </location>
</feature>
<reference evidence="7" key="1">
    <citation type="journal article" date="2014" name="Int. J. Syst. Evol. Microbiol.">
        <title>Complete genome sequence of Corynebacterium casei LMG S-19264T (=DSM 44701T), isolated from a smear-ripened cheese.</title>
        <authorList>
            <consortium name="US DOE Joint Genome Institute (JGI-PGF)"/>
            <person name="Walter F."/>
            <person name="Albersmeier A."/>
            <person name="Kalinowski J."/>
            <person name="Ruckert C."/>
        </authorList>
    </citation>
    <scope>NUCLEOTIDE SEQUENCE</scope>
    <source>
        <strain evidence="7">JCM 13306</strain>
    </source>
</reference>
<dbReference type="PANTHER" id="PTHR36926:SF1">
    <property type="entry name" value="COLICIN V PRODUCTION PROTEIN"/>
    <property type="match status" value="1"/>
</dbReference>
<evidence type="ECO:0000256" key="5">
    <source>
        <dbReference type="SAM" id="MobiDB-lite"/>
    </source>
</evidence>
<evidence type="ECO:0000313" key="8">
    <source>
        <dbReference type="Proteomes" id="UP000623958"/>
    </source>
</evidence>
<dbReference type="AlphaFoldDB" id="A0A919F660"/>